<evidence type="ECO:0000313" key="1">
    <source>
        <dbReference type="EMBL" id="KKN55700.1"/>
    </source>
</evidence>
<gene>
    <name evidence="1" type="ORF">LCGC14_0580020</name>
</gene>
<protein>
    <submittedName>
        <fullName evidence="1">Uncharacterized protein</fullName>
    </submittedName>
</protein>
<name>A0A0F9RGS0_9ZZZZ</name>
<sequence length="72" mass="8618">MYIKPKTPKIYCKECGKQSTNGTNFCTRKCRMSWIHRHNIKGGKKRAQKRYDEMLMQFGSNFSNEDYFDRKG</sequence>
<comment type="caution">
    <text evidence="1">The sequence shown here is derived from an EMBL/GenBank/DDBJ whole genome shotgun (WGS) entry which is preliminary data.</text>
</comment>
<dbReference type="AlphaFoldDB" id="A0A0F9RGS0"/>
<organism evidence="1">
    <name type="scientific">marine sediment metagenome</name>
    <dbReference type="NCBI Taxonomy" id="412755"/>
    <lineage>
        <taxon>unclassified sequences</taxon>
        <taxon>metagenomes</taxon>
        <taxon>ecological metagenomes</taxon>
    </lineage>
</organism>
<accession>A0A0F9RGS0</accession>
<reference evidence="1" key="1">
    <citation type="journal article" date="2015" name="Nature">
        <title>Complex archaea that bridge the gap between prokaryotes and eukaryotes.</title>
        <authorList>
            <person name="Spang A."/>
            <person name="Saw J.H."/>
            <person name="Jorgensen S.L."/>
            <person name="Zaremba-Niedzwiedzka K."/>
            <person name="Martijn J."/>
            <person name="Lind A.E."/>
            <person name="van Eijk R."/>
            <person name="Schleper C."/>
            <person name="Guy L."/>
            <person name="Ettema T.J."/>
        </authorList>
    </citation>
    <scope>NUCLEOTIDE SEQUENCE</scope>
</reference>
<proteinExistence type="predicted"/>
<dbReference type="EMBL" id="LAZR01000875">
    <property type="protein sequence ID" value="KKN55700.1"/>
    <property type="molecule type" value="Genomic_DNA"/>
</dbReference>